<keyword evidence="16" id="KW-0539">Nucleus</keyword>
<evidence type="ECO:0000256" key="19">
    <source>
        <dbReference type="ARBA" id="ARBA00042471"/>
    </source>
</evidence>
<protein>
    <recommendedName>
        <fullName evidence="17">ADP-ribosylhydrolase ARH3</fullName>
        <ecNumber evidence="7">3.2.1.143</ecNumber>
    </recommendedName>
    <alternativeName>
        <fullName evidence="18">ADP-ribose glycohydrolase ARH3</fullName>
    </alternativeName>
    <alternativeName>
        <fullName evidence="19">ADP-ribosylhydrolase 3</fullName>
    </alternativeName>
    <alternativeName>
        <fullName evidence="22">O-acetyl-ADP-ribose deacetylase ARH3</fullName>
    </alternativeName>
    <alternativeName>
        <fullName evidence="23">Poly(ADP-ribose) glycohydrolase ARH3</fullName>
    </alternativeName>
    <alternativeName>
        <fullName evidence="21">[Protein ADP-ribosylarginine] hydrolase-like protein 2</fullName>
    </alternativeName>
    <alternativeName>
        <fullName evidence="20">[Protein ADP-ribosylserine] hydrolase</fullName>
    </alternativeName>
</protein>
<dbReference type="GO" id="GO:0004649">
    <property type="term" value="F:poly(ADP-ribose) glycohydrolase activity"/>
    <property type="evidence" value="ECO:0007669"/>
    <property type="project" value="UniProtKB-EC"/>
</dbReference>
<dbReference type="GO" id="GO:0005634">
    <property type="term" value="C:nucleus"/>
    <property type="evidence" value="ECO:0007669"/>
    <property type="project" value="UniProtKB-SubCell"/>
</dbReference>
<evidence type="ECO:0000313" key="26">
    <source>
        <dbReference type="EMBL" id="CEK78352.1"/>
    </source>
</evidence>
<evidence type="ECO:0000256" key="5">
    <source>
        <dbReference type="ARBA" id="ARBA00010702"/>
    </source>
</evidence>
<dbReference type="Gene3D" id="1.10.4080.10">
    <property type="entry name" value="ADP-ribosylation/Crystallin J1"/>
    <property type="match status" value="1"/>
</dbReference>
<evidence type="ECO:0000256" key="22">
    <source>
        <dbReference type="ARBA" id="ARBA00043187"/>
    </source>
</evidence>
<reference evidence="26" key="1">
    <citation type="submission" date="2014-12" db="EMBL/GenBank/DDBJ databases">
        <title>Insight into the proteome of Arion vulgaris.</title>
        <authorList>
            <person name="Aradska J."/>
            <person name="Bulat T."/>
            <person name="Smidak R."/>
            <person name="Sarate P."/>
            <person name="Gangsoo J."/>
            <person name="Sialana F."/>
            <person name="Bilban M."/>
            <person name="Lubec G."/>
        </authorList>
    </citation>
    <scope>NUCLEOTIDE SEQUENCE</scope>
    <source>
        <tissue evidence="26">Skin</tissue>
    </source>
</reference>
<feature type="binding site" evidence="25">
    <location>
        <position position="65"/>
    </location>
    <ligand>
        <name>Mg(2+)</name>
        <dbReference type="ChEBI" id="CHEBI:18420"/>
        <label>1</label>
    </ligand>
</feature>
<comment type="catalytic activity">
    <reaction evidence="24">
        <text>alpha-NAD(+) + H2O = ADP-D-ribose + nicotinamide + H(+)</text>
        <dbReference type="Rhea" id="RHEA:68792"/>
        <dbReference type="ChEBI" id="CHEBI:15377"/>
        <dbReference type="ChEBI" id="CHEBI:15378"/>
        <dbReference type="ChEBI" id="CHEBI:17154"/>
        <dbReference type="ChEBI" id="CHEBI:57967"/>
        <dbReference type="ChEBI" id="CHEBI:77017"/>
    </reaction>
</comment>
<keyword evidence="8" id="KW-0158">Chromosome</keyword>
<evidence type="ECO:0000256" key="15">
    <source>
        <dbReference type="ARBA" id="ARBA00023204"/>
    </source>
</evidence>
<evidence type="ECO:0000256" key="20">
    <source>
        <dbReference type="ARBA" id="ARBA00042722"/>
    </source>
</evidence>
<dbReference type="PANTHER" id="PTHR16222">
    <property type="entry name" value="ADP-RIBOSYLGLYCOHYDROLASE"/>
    <property type="match status" value="1"/>
</dbReference>
<dbReference type="GO" id="GO:0006281">
    <property type="term" value="P:DNA repair"/>
    <property type="evidence" value="ECO:0007669"/>
    <property type="project" value="UniProtKB-KW"/>
</dbReference>
<dbReference type="GO" id="GO:0140290">
    <property type="term" value="P:peptidyl-serine ADP-deribosylation"/>
    <property type="evidence" value="ECO:0007669"/>
    <property type="project" value="UniProtKB-ARBA"/>
</dbReference>
<evidence type="ECO:0000256" key="9">
    <source>
        <dbReference type="ARBA" id="ARBA00022490"/>
    </source>
</evidence>
<dbReference type="GO" id="GO:0046872">
    <property type="term" value="F:metal ion binding"/>
    <property type="evidence" value="ECO:0007669"/>
    <property type="project" value="UniProtKB-KW"/>
</dbReference>
<evidence type="ECO:0000256" key="18">
    <source>
        <dbReference type="ARBA" id="ARBA00042398"/>
    </source>
</evidence>
<evidence type="ECO:0000256" key="8">
    <source>
        <dbReference type="ARBA" id="ARBA00022454"/>
    </source>
</evidence>
<accession>A0A0B7ACG5</accession>
<comment type="subunit">
    <text evidence="6">Monomer.</text>
</comment>
<dbReference type="SUPFAM" id="SSF101478">
    <property type="entry name" value="ADP-ribosylglycohydrolase"/>
    <property type="match status" value="1"/>
</dbReference>
<sequence length="366" mass="39467">MVSRFKACLIGAVVGDCIGSVYEGLSCVKLSDVISTVSELEKSRQIQRENGTRPAHKHGFRYTDDTAMARSVAASLLENQRFDARDMANRFSSEYFKEPDRGYGGSVVAVFEGLKDSKLADVYTPASMQFGGSGSFGNGGAMRIAPAALYAFHGNNLSTLKDLVSSITRLTHTHHLAINGALLQAFAVDQSLRLSQTDVNADEFIDSLISKIKPIEEESSVNSPPGTTTRRSSKLLELHPTPYCVKLSKIKDLLKNSDLKVDKVVSELGNDVSAFGSVPAAVFAFLKAATQNIPELNGRNKFEQTVLYAISLGGDTDTIATMAAAIAGALYGMEQIPEAWHYYSEGAADAATMAEEMFKRGNPSNL</sequence>
<keyword evidence="9" id="KW-0963">Cytoplasm</keyword>
<dbReference type="FunFam" id="1.10.4080.10:FF:000001">
    <property type="entry name" value="ADP-ribose glycohydrolase ARH3"/>
    <property type="match status" value="1"/>
</dbReference>
<feature type="binding site" evidence="25">
    <location>
        <position position="63"/>
    </location>
    <ligand>
        <name>Mg(2+)</name>
        <dbReference type="ChEBI" id="CHEBI:18420"/>
        <label>1</label>
    </ligand>
</feature>
<feature type="binding site" evidence="25">
    <location>
        <position position="315"/>
    </location>
    <ligand>
        <name>Mg(2+)</name>
        <dbReference type="ChEBI" id="CHEBI:18420"/>
        <label>1</label>
    </ligand>
</feature>
<evidence type="ECO:0000256" key="21">
    <source>
        <dbReference type="ARBA" id="ARBA00042850"/>
    </source>
</evidence>
<dbReference type="EC" id="3.2.1.143" evidence="7"/>
<keyword evidence="15" id="KW-0234">DNA repair</keyword>
<keyword evidence="14" id="KW-0496">Mitochondrion</keyword>
<evidence type="ECO:0000256" key="16">
    <source>
        <dbReference type="ARBA" id="ARBA00023242"/>
    </source>
</evidence>
<dbReference type="InterPro" id="IPR036705">
    <property type="entry name" value="Ribosyl_crysJ1_sf"/>
</dbReference>
<dbReference type="PANTHER" id="PTHR16222:SF24">
    <property type="entry name" value="ADP-RIBOSYLHYDROLASE ARH3"/>
    <property type="match status" value="1"/>
</dbReference>
<evidence type="ECO:0000256" key="2">
    <source>
        <dbReference type="ARBA" id="ARBA00004286"/>
    </source>
</evidence>
<evidence type="ECO:0000256" key="11">
    <source>
        <dbReference type="ARBA" id="ARBA00022763"/>
    </source>
</evidence>
<keyword evidence="13 25" id="KW-0460">Magnesium</keyword>
<dbReference type="GO" id="GO:0005694">
    <property type="term" value="C:chromosome"/>
    <property type="evidence" value="ECO:0007669"/>
    <property type="project" value="UniProtKB-SubCell"/>
</dbReference>
<comment type="subcellular location">
    <subcellularLocation>
        <location evidence="2">Chromosome</location>
    </subcellularLocation>
    <subcellularLocation>
        <location evidence="4">Cytoplasm</location>
    </subcellularLocation>
    <subcellularLocation>
        <location evidence="3">Mitochondrion matrix</location>
    </subcellularLocation>
    <subcellularLocation>
        <location evidence="1">Nucleus</location>
    </subcellularLocation>
</comment>
<evidence type="ECO:0000256" key="10">
    <source>
        <dbReference type="ARBA" id="ARBA00022723"/>
    </source>
</evidence>
<proteinExistence type="inferred from homology"/>
<dbReference type="InterPro" id="IPR005502">
    <property type="entry name" value="Ribosyl_crysJ1"/>
</dbReference>
<dbReference type="Pfam" id="PF03747">
    <property type="entry name" value="ADP_ribosyl_GH"/>
    <property type="match status" value="1"/>
</dbReference>
<evidence type="ECO:0000256" key="3">
    <source>
        <dbReference type="ARBA" id="ARBA00004305"/>
    </source>
</evidence>
<evidence type="ECO:0000256" key="14">
    <source>
        <dbReference type="ARBA" id="ARBA00023128"/>
    </source>
</evidence>
<organism evidence="26">
    <name type="scientific">Arion vulgaris</name>
    <dbReference type="NCBI Taxonomy" id="1028688"/>
    <lineage>
        <taxon>Eukaryota</taxon>
        <taxon>Metazoa</taxon>
        <taxon>Spiralia</taxon>
        <taxon>Lophotrochozoa</taxon>
        <taxon>Mollusca</taxon>
        <taxon>Gastropoda</taxon>
        <taxon>Heterobranchia</taxon>
        <taxon>Euthyneura</taxon>
        <taxon>Panpulmonata</taxon>
        <taxon>Eupulmonata</taxon>
        <taxon>Stylommatophora</taxon>
        <taxon>Helicina</taxon>
        <taxon>Arionoidea</taxon>
        <taxon>Arionidae</taxon>
        <taxon>Arion</taxon>
    </lineage>
</organism>
<keyword evidence="11" id="KW-0227">DNA damage</keyword>
<dbReference type="EMBL" id="HACG01031487">
    <property type="protein sequence ID" value="CEK78352.1"/>
    <property type="molecule type" value="Transcribed_RNA"/>
</dbReference>
<evidence type="ECO:0000256" key="7">
    <source>
        <dbReference type="ARBA" id="ARBA00012255"/>
    </source>
</evidence>
<evidence type="ECO:0000256" key="13">
    <source>
        <dbReference type="ARBA" id="ARBA00022842"/>
    </source>
</evidence>
<dbReference type="InterPro" id="IPR050792">
    <property type="entry name" value="ADP-ribosylglycohydrolase"/>
</dbReference>
<feature type="binding site" evidence="25">
    <location>
        <position position="318"/>
    </location>
    <ligand>
        <name>Mg(2+)</name>
        <dbReference type="ChEBI" id="CHEBI:18420"/>
        <label>1</label>
    </ligand>
</feature>
<keyword evidence="10 25" id="KW-0479">Metal-binding</keyword>
<gene>
    <name evidence="26" type="primary">ORF109678</name>
    <name evidence="27" type="synonym">ORF109685</name>
</gene>
<name>A0A0B7ACG5_9EUPU</name>
<keyword evidence="12" id="KW-0378">Hydrolase</keyword>
<feature type="binding site" evidence="25">
    <location>
        <position position="64"/>
    </location>
    <ligand>
        <name>Mg(2+)</name>
        <dbReference type="ChEBI" id="CHEBI:18420"/>
        <label>1</label>
    </ligand>
</feature>
<comment type="similarity">
    <text evidence="5">Belongs to the ADP-ribosylglycohydrolase family.</text>
</comment>
<dbReference type="AlphaFoldDB" id="A0A0B7ACG5"/>
<evidence type="ECO:0000256" key="12">
    <source>
        <dbReference type="ARBA" id="ARBA00022801"/>
    </source>
</evidence>
<evidence type="ECO:0000256" key="4">
    <source>
        <dbReference type="ARBA" id="ARBA00004496"/>
    </source>
</evidence>
<evidence type="ECO:0000256" key="1">
    <source>
        <dbReference type="ARBA" id="ARBA00004123"/>
    </source>
</evidence>
<comment type="cofactor">
    <cofactor evidence="25">
        <name>Mg(2+)</name>
        <dbReference type="ChEBI" id="CHEBI:18420"/>
    </cofactor>
    <text evidence="25">Binds 2 magnesium ions per subunit.</text>
</comment>
<evidence type="ECO:0000256" key="25">
    <source>
        <dbReference type="PIRSR" id="PIRSR605502-1"/>
    </source>
</evidence>
<evidence type="ECO:0000256" key="24">
    <source>
        <dbReference type="ARBA" id="ARBA00049015"/>
    </source>
</evidence>
<dbReference type="EMBL" id="HACG01031488">
    <property type="protein sequence ID" value="CEK78353.1"/>
    <property type="molecule type" value="Transcribed_RNA"/>
</dbReference>
<evidence type="ECO:0000256" key="6">
    <source>
        <dbReference type="ARBA" id="ARBA00011245"/>
    </source>
</evidence>
<evidence type="ECO:0000313" key="27">
    <source>
        <dbReference type="EMBL" id="CEK78353.1"/>
    </source>
</evidence>
<evidence type="ECO:0000256" key="23">
    <source>
        <dbReference type="ARBA" id="ARBA00043193"/>
    </source>
</evidence>
<feature type="binding site" evidence="25">
    <location>
        <position position="317"/>
    </location>
    <ligand>
        <name>Mg(2+)</name>
        <dbReference type="ChEBI" id="CHEBI:18420"/>
        <label>1</label>
    </ligand>
</feature>
<dbReference type="GO" id="GO:0005759">
    <property type="term" value="C:mitochondrial matrix"/>
    <property type="evidence" value="ECO:0007669"/>
    <property type="project" value="UniProtKB-SubCell"/>
</dbReference>
<evidence type="ECO:0000256" key="17">
    <source>
        <dbReference type="ARBA" id="ARBA00041057"/>
    </source>
</evidence>